<keyword evidence="7" id="KW-0812">Transmembrane</keyword>
<feature type="domain" description="HTH araC/xylS-type" evidence="9">
    <location>
        <begin position="1231"/>
        <end position="1330"/>
    </location>
</feature>
<protein>
    <recommendedName>
        <fullName evidence="2">histidine kinase</fullName>
        <ecNumber evidence="2">2.7.13.3</ecNumber>
    </recommendedName>
</protein>
<dbReference type="SUPFAM" id="SSF63829">
    <property type="entry name" value="Calcium-dependent phosphotriesterase"/>
    <property type="match status" value="1"/>
</dbReference>
<dbReference type="PROSITE" id="PS01124">
    <property type="entry name" value="HTH_ARAC_FAMILY_2"/>
    <property type="match status" value="1"/>
</dbReference>
<dbReference type="PROSITE" id="PS50109">
    <property type="entry name" value="HIS_KIN"/>
    <property type="match status" value="1"/>
</dbReference>
<dbReference type="CDD" id="cd17574">
    <property type="entry name" value="REC_OmpR"/>
    <property type="match status" value="1"/>
</dbReference>
<dbReference type="Gene3D" id="3.30.565.10">
    <property type="entry name" value="Histidine kinase-like ATPase, C-terminal domain"/>
    <property type="match status" value="1"/>
</dbReference>
<dbReference type="InterPro" id="IPR015943">
    <property type="entry name" value="WD40/YVTN_repeat-like_dom_sf"/>
</dbReference>
<dbReference type="InterPro" id="IPR011110">
    <property type="entry name" value="Reg_prop"/>
</dbReference>
<dbReference type="FunFam" id="2.60.40.10:FF:000791">
    <property type="entry name" value="Two-component system sensor histidine kinase/response regulator"/>
    <property type="match status" value="1"/>
</dbReference>
<dbReference type="FunFam" id="1.10.287.130:FF:000045">
    <property type="entry name" value="Two-component system sensor histidine kinase/response regulator"/>
    <property type="match status" value="1"/>
</dbReference>
<dbReference type="GO" id="GO:0000155">
    <property type="term" value="F:phosphorelay sensor kinase activity"/>
    <property type="evidence" value="ECO:0007669"/>
    <property type="project" value="InterPro"/>
</dbReference>
<feature type="domain" description="Response regulatory" evidence="11">
    <location>
        <begin position="1084"/>
        <end position="1199"/>
    </location>
</feature>
<proteinExistence type="predicted"/>
<feature type="domain" description="Histidine kinase" evidence="10">
    <location>
        <begin position="839"/>
        <end position="1052"/>
    </location>
</feature>
<evidence type="ECO:0000259" key="9">
    <source>
        <dbReference type="PROSITE" id="PS01124"/>
    </source>
</evidence>
<keyword evidence="12" id="KW-0418">Kinase</keyword>
<dbReference type="SMART" id="SM00388">
    <property type="entry name" value="HisKA"/>
    <property type="match status" value="1"/>
</dbReference>
<dbReference type="InterPro" id="IPR004358">
    <property type="entry name" value="Sig_transdc_His_kin-like_C"/>
</dbReference>
<evidence type="ECO:0000256" key="4">
    <source>
        <dbReference type="ARBA" id="ARBA00023015"/>
    </source>
</evidence>
<dbReference type="InterPro" id="IPR011123">
    <property type="entry name" value="Y_Y_Y"/>
</dbReference>
<evidence type="ECO:0000313" key="12">
    <source>
        <dbReference type="EMBL" id="VYU46038.1"/>
    </source>
</evidence>
<keyword evidence="3 6" id="KW-0597">Phosphoprotein</keyword>
<dbReference type="SUPFAM" id="SSF47384">
    <property type="entry name" value="Homodimeric domain of signal transducing histidine kinase"/>
    <property type="match status" value="1"/>
</dbReference>
<dbReference type="EMBL" id="CACRUT010000016">
    <property type="protein sequence ID" value="VYU46038.1"/>
    <property type="molecule type" value="Genomic_DNA"/>
</dbReference>
<dbReference type="FunFam" id="2.130.10.10:FF:000891">
    <property type="entry name" value="Two-component system sensor histidine kinase/response regulator, hybrid (One-component system)"/>
    <property type="match status" value="1"/>
</dbReference>
<dbReference type="Gene3D" id="2.130.10.10">
    <property type="entry name" value="YVTN repeat-like/Quinoprotein amine dehydrogenase"/>
    <property type="match status" value="2"/>
</dbReference>
<dbReference type="PANTHER" id="PTHR43547">
    <property type="entry name" value="TWO-COMPONENT HISTIDINE KINASE"/>
    <property type="match status" value="1"/>
</dbReference>
<dbReference type="Gene3D" id="1.10.287.130">
    <property type="match status" value="1"/>
</dbReference>
<feature type="chain" id="PRO_5026684164" description="histidine kinase" evidence="8">
    <location>
        <begin position="22"/>
        <end position="1357"/>
    </location>
</feature>
<dbReference type="EC" id="2.7.13.3" evidence="2"/>
<evidence type="ECO:0000256" key="2">
    <source>
        <dbReference type="ARBA" id="ARBA00012438"/>
    </source>
</evidence>
<dbReference type="InterPro" id="IPR013783">
    <property type="entry name" value="Ig-like_fold"/>
</dbReference>
<dbReference type="RefSeq" id="WP_412442722.1">
    <property type="nucleotide sequence ID" value="NZ_CACRUT010000016.1"/>
</dbReference>
<evidence type="ECO:0000256" key="8">
    <source>
        <dbReference type="SAM" id="SignalP"/>
    </source>
</evidence>
<dbReference type="InterPro" id="IPR036097">
    <property type="entry name" value="HisK_dim/P_sf"/>
</dbReference>
<evidence type="ECO:0000256" key="3">
    <source>
        <dbReference type="ARBA" id="ARBA00022553"/>
    </source>
</evidence>
<organism evidence="12">
    <name type="scientific">Paraprevotella clara</name>
    <dbReference type="NCBI Taxonomy" id="454154"/>
    <lineage>
        <taxon>Bacteria</taxon>
        <taxon>Pseudomonadati</taxon>
        <taxon>Bacteroidota</taxon>
        <taxon>Bacteroidia</taxon>
        <taxon>Bacteroidales</taxon>
        <taxon>Prevotellaceae</taxon>
        <taxon>Paraprevotella</taxon>
    </lineage>
</organism>
<dbReference type="InterPro" id="IPR001789">
    <property type="entry name" value="Sig_transdc_resp-reg_receiver"/>
</dbReference>
<dbReference type="FunFam" id="3.40.50.2300:FF:000138">
    <property type="entry name" value="Two-component system sensor histidine kinase/response regulator"/>
    <property type="match status" value="1"/>
</dbReference>
<gene>
    <name evidence="12" type="primary">tmoS_5</name>
    <name evidence="12" type="ORF">PCLFYP37_02983</name>
</gene>
<dbReference type="PROSITE" id="PS50110">
    <property type="entry name" value="RESPONSE_REGULATORY"/>
    <property type="match status" value="1"/>
</dbReference>
<accession>A0A6N3F1R1</accession>
<dbReference type="SUPFAM" id="SSF101898">
    <property type="entry name" value="NHL repeat"/>
    <property type="match status" value="1"/>
</dbReference>
<keyword evidence="7" id="KW-1133">Transmembrane helix</keyword>
<evidence type="ECO:0000259" key="10">
    <source>
        <dbReference type="PROSITE" id="PS50109"/>
    </source>
</evidence>
<feature type="modified residue" description="4-aspartylphosphate" evidence="6">
    <location>
        <position position="1132"/>
    </location>
</feature>
<reference evidence="12" key="1">
    <citation type="submission" date="2019-11" db="EMBL/GenBank/DDBJ databases">
        <authorList>
            <person name="Feng L."/>
        </authorList>
    </citation>
    <scope>NUCLEOTIDE SEQUENCE</scope>
    <source>
        <strain evidence="12">PclaraLFYP37</strain>
    </source>
</reference>
<evidence type="ECO:0000256" key="5">
    <source>
        <dbReference type="ARBA" id="ARBA00023163"/>
    </source>
</evidence>
<evidence type="ECO:0000259" key="11">
    <source>
        <dbReference type="PROSITE" id="PS50110"/>
    </source>
</evidence>
<keyword evidence="12" id="KW-0808">Transferase</keyword>
<dbReference type="GO" id="GO:0043565">
    <property type="term" value="F:sequence-specific DNA binding"/>
    <property type="evidence" value="ECO:0007669"/>
    <property type="project" value="InterPro"/>
</dbReference>
<keyword evidence="5" id="KW-0804">Transcription</keyword>
<dbReference type="InterPro" id="IPR003594">
    <property type="entry name" value="HATPase_dom"/>
</dbReference>
<dbReference type="Pfam" id="PF00512">
    <property type="entry name" value="HisKA"/>
    <property type="match status" value="1"/>
</dbReference>
<dbReference type="SUPFAM" id="SSF55874">
    <property type="entry name" value="ATPase domain of HSP90 chaperone/DNA topoisomerase II/histidine kinase"/>
    <property type="match status" value="1"/>
</dbReference>
<dbReference type="SUPFAM" id="SSF46689">
    <property type="entry name" value="Homeodomain-like"/>
    <property type="match status" value="1"/>
</dbReference>
<keyword evidence="4" id="KW-0805">Transcription regulation</keyword>
<evidence type="ECO:0000256" key="7">
    <source>
        <dbReference type="SAM" id="Phobius"/>
    </source>
</evidence>
<dbReference type="Pfam" id="PF00072">
    <property type="entry name" value="Response_reg"/>
    <property type="match status" value="1"/>
</dbReference>
<evidence type="ECO:0000256" key="6">
    <source>
        <dbReference type="PROSITE-ProRule" id="PRU00169"/>
    </source>
</evidence>
<dbReference type="InterPro" id="IPR036890">
    <property type="entry name" value="HATPase_C_sf"/>
</dbReference>
<dbReference type="PANTHER" id="PTHR43547:SF2">
    <property type="entry name" value="HYBRID SIGNAL TRANSDUCTION HISTIDINE KINASE C"/>
    <property type="match status" value="1"/>
</dbReference>
<dbReference type="Gene3D" id="3.40.50.2300">
    <property type="match status" value="1"/>
</dbReference>
<dbReference type="InterPro" id="IPR003661">
    <property type="entry name" value="HisK_dim/P_dom"/>
</dbReference>
<dbReference type="InterPro" id="IPR011006">
    <property type="entry name" value="CheY-like_superfamily"/>
</dbReference>
<dbReference type="Pfam" id="PF07495">
    <property type="entry name" value="Y_Y_Y"/>
    <property type="match status" value="1"/>
</dbReference>
<evidence type="ECO:0000256" key="1">
    <source>
        <dbReference type="ARBA" id="ARBA00000085"/>
    </source>
</evidence>
<feature type="signal peptide" evidence="8">
    <location>
        <begin position="1"/>
        <end position="21"/>
    </location>
</feature>
<dbReference type="Pfam" id="PF07494">
    <property type="entry name" value="Reg_prop"/>
    <property type="match status" value="7"/>
</dbReference>
<dbReference type="Gene3D" id="2.60.40.10">
    <property type="entry name" value="Immunoglobulins"/>
    <property type="match status" value="1"/>
</dbReference>
<dbReference type="GO" id="GO:0003700">
    <property type="term" value="F:DNA-binding transcription factor activity"/>
    <property type="evidence" value="ECO:0007669"/>
    <property type="project" value="InterPro"/>
</dbReference>
<dbReference type="FunFam" id="1.10.10.60:FF:000284">
    <property type="entry name" value="Two-component system sensor histidine kinase/response regulator"/>
    <property type="match status" value="1"/>
</dbReference>
<dbReference type="InterPro" id="IPR018060">
    <property type="entry name" value="HTH_AraC"/>
</dbReference>
<dbReference type="PRINTS" id="PR00344">
    <property type="entry name" value="BCTRLSENSOR"/>
</dbReference>
<dbReference type="SMART" id="SM00342">
    <property type="entry name" value="HTH_ARAC"/>
    <property type="match status" value="1"/>
</dbReference>
<dbReference type="SMART" id="SM00448">
    <property type="entry name" value="REC"/>
    <property type="match status" value="1"/>
</dbReference>
<dbReference type="InterPro" id="IPR005467">
    <property type="entry name" value="His_kinase_dom"/>
</dbReference>
<dbReference type="Pfam" id="PF02518">
    <property type="entry name" value="HATPase_c"/>
    <property type="match status" value="1"/>
</dbReference>
<sequence length="1357" mass="155383">MKRTLFLLYTLCLFCITPTFSQDSQGSSFMHINSETGLSQSNVKTIIQDSYGFIWFGTKNGLNRYDGQRVVQFDCKDYALQRSNQNISALFEDDRHILWIGTDEGVFQYDPAADVFTFLDAQTDKGETITTWISTILKDEKGNIWICAPSQGVFRYDEKKLYRYSDFPNGSYPHNLCICDNGDIYAVSWYTGLLKYDAHNQHFVQIKEDAKGRPLLNLEINTLSQQGDFLIMSIQNGDLKKYDIRRNTLEDITLQSLRHTFTRFATVYGDEIYAGTYDGLYVINEKTQSVKHFSQDLLNPSGLADNIVYSAYRDREGGLWIGTMYGGVNYLPNNTFAFRKYLPGYQENSLSSKRIRELTEDGHGNLWIGTEDAGLNVMSLSDHKIWRYPLPQANFNTHITIVVSAYGDNIYCSLYKDGLVVIDNKGKSTFYNYNELHVGSGGCSIYALYMDREGTLWAGSDFGVFYAPKGTFKFIALPELKDQWVFDILQEKNGTFWFATMGKGAWKYNPQDNTFKHYTNKDGASNKTQSHSISSNSISSLMQDSKGNVWFSTDRGGLCRYNPKEDNFTRFSVEEGMPDDVAYKVLEDDYGYLWFGTNRGLVRFKPETKEIRVFTVHDGLCGNQFNYKSAVKGSDGNFYFGSIEGLISFNPNIKEQTAPVPPIYITRFSIFNEEVTVHTPDSPLKQSIIGTDKIVLPYNQANISFDIALLSYSTSQTNEYFYKLEPIDKQWIRTRTENSISYANLSPGKYILHLRATTNEGTPESTQYATRSLTIVILPPWYASTWAYIIYAILGICAFGGWFYWYRKHKNEQFSEQQKLFEIEKEKELNQNKVEFFTEIAHEIRTPLTLINGPLEIIQEMHIQDEKLNKNLNVIATNTKRLLNLASQLLDFQKMGANKLTLNYEVVNISELLQETVNRFEPTFTHQHKELKVEKFENDIIACIDKEGITKILSNLLNNALKYGNQQISVNLSKYDGNFSVSVCSDGAKIPEEKAEQIFEPFFQEAEKKKEKQGVGIGLALARSLALLHKGTLMLDTRQPNNTFVLTIPLNMEDMMANGNKPFSQADLPLNETTSADEYTKGNVILIVEDEESIRNFMKERLSPLFIVETASNGKEALDIIRKEHIDLVISDVMMPEMNGYELCTAIKSDINLCHIPIIFLTAKNDIDSKVKGLKVGAEAYIEKPFSYDYLKAQILSLLNNRQKEREAFSKRPFFPVQNMQMSKEDEEFMNKVIEVINANLKDETFNVERMAEELCLSRSSLLRKIKTLFNLSPIDFIRLIRLKKAAELIQDGKYRVGEICYMVGFSSHSYFSKLFFKQFGMTPKDFEKQISNTRSKVRNSQEINIEDLIQGNKTNS</sequence>
<dbReference type="InterPro" id="IPR009057">
    <property type="entry name" value="Homeodomain-like_sf"/>
</dbReference>
<dbReference type="Gene3D" id="1.10.10.60">
    <property type="entry name" value="Homeodomain-like"/>
    <property type="match status" value="1"/>
</dbReference>
<keyword evidence="7" id="KW-0472">Membrane</keyword>
<name>A0A6N3F1R1_9BACT</name>
<dbReference type="SUPFAM" id="SSF52172">
    <property type="entry name" value="CheY-like"/>
    <property type="match status" value="1"/>
</dbReference>
<dbReference type="CDD" id="cd00082">
    <property type="entry name" value="HisKA"/>
    <property type="match status" value="1"/>
</dbReference>
<comment type="catalytic activity">
    <reaction evidence="1">
        <text>ATP + protein L-histidine = ADP + protein N-phospho-L-histidine.</text>
        <dbReference type="EC" id="2.7.13.3"/>
    </reaction>
</comment>
<dbReference type="SMART" id="SM00387">
    <property type="entry name" value="HATPase_c"/>
    <property type="match status" value="1"/>
</dbReference>
<dbReference type="Pfam" id="PF12833">
    <property type="entry name" value="HTH_18"/>
    <property type="match status" value="1"/>
</dbReference>
<keyword evidence="8" id="KW-0732">Signal</keyword>
<feature type="transmembrane region" description="Helical" evidence="7">
    <location>
        <begin position="781"/>
        <end position="805"/>
    </location>
</feature>